<evidence type="ECO:0000256" key="1">
    <source>
        <dbReference type="SAM" id="MobiDB-lite"/>
    </source>
</evidence>
<keyword evidence="3" id="KW-1185">Reference proteome</keyword>
<dbReference type="Proteomes" id="UP001482620">
    <property type="component" value="Unassembled WGS sequence"/>
</dbReference>
<feature type="region of interest" description="Disordered" evidence="1">
    <location>
        <begin position="130"/>
        <end position="149"/>
    </location>
</feature>
<proteinExistence type="predicted"/>
<gene>
    <name evidence="2" type="ORF">ILYODFUR_030893</name>
</gene>
<feature type="compositionally biased region" description="Polar residues" evidence="1">
    <location>
        <begin position="29"/>
        <end position="61"/>
    </location>
</feature>
<dbReference type="EMBL" id="JAHRIQ010004682">
    <property type="protein sequence ID" value="MEQ2222873.1"/>
    <property type="molecule type" value="Genomic_DNA"/>
</dbReference>
<protein>
    <submittedName>
        <fullName evidence="2">Uncharacterized protein</fullName>
    </submittedName>
</protein>
<sequence length="149" mass="15836">MPQQQGNTTPTPAQRGNRADTFEHRAYNGTPTPHQDGTNSLGKRSPASSNHSGLASHTTTRNHTDTPHHCHCNDSPGRNIIQLSSTITAQTIQMPVTPHPRRGHNPLTLHAAAPHATLWPAGLITPQATTVSTARPTIRPPSAAPGISL</sequence>
<evidence type="ECO:0000313" key="2">
    <source>
        <dbReference type="EMBL" id="MEQ2222873.1"/>
    </source>
</evidence>
<name>A0ABV0SQK6_9TELE</name>
<accession>A0ABV0SQK6</accession>
<organism evidence="2 3">
    <name type="scientific">Ilyodon furcidens</name>
    <name type="common">goldbreast splitfin</name>
    <dbReference type="NCBI Taxonomy" id="33524"/>
    <lineage>
        <taxon>Eukaryota</taxon>
        <taxon>Metazoa</taxon>
        <taxon>Chordata</taxon>
        <taxon>Craniata</taxon>
        <taxon>Vertebrata</taxon>
        <taxon>Euteleostomi</taxon>
        <taxon>Actinopterygii</taxon>
        <taxon>Neopterygii</taxon>
        <taxon>Teleostei</taxon>
        <taxon>Neoteleostei</taxon>
        <taxon>Acanthomorphata</taxon>
        <taxon>Ovalentaria</taxon>
        <taxon>Atherinomorphae</taxon>
        <taxon>Cyprinodontiformes</taxon>
        <taxon>Goodeidae</taxon>
        <taxon>Ilyodon</taxon>
    </lineage>
</organism>
<feature type="compositionally biased region" description="Basic and acidic residues" evidence="1">
    <location>
        <begin position="62"/>
        <end position="72"/>
    </location>
</feature>
<feature type="region of interest" description="Disordered" evidence="1">
    <location>
        <begin position="1"/>
        <end position="77"/>
    </location>
</feature>
<feature type="compositionally biased region" description="Polar residues" evidence="1">
    <location>
        <begin position="1"/>
        <end position="14"/>
    </location>
</feature>
<evidence type="ECO:0000313" key="3">
    <source>
        <dbReference type="Proteomes" id="UP001482620"/>
    </source>
</evidence>
<reference evidence="2 3" key="1">
    <citation type="submission" date="2021-06" db="EMBL/GenBank/DDBJ databases">
        <authorList>
            <person name="Palmer J.M."/>
        </authorList>
    </citation>
    <scope>NUCLEOTIDE SEQUENCE [LARGE SCALE GENOMIC DNA]</scope>
    <source>
        <strain evidence="3">if_2019</strain>
        <tissue evidence="2">Muscle</tissue>
    </source>
</reference>
<feature type="compositionally biased region" description="Basic and acidic residues" evidence="1">
    <location>
        <begin position="17"/>
        <end position="26"/>
    </location>
</feature>
<comment type="caution">
    <text evidence="2">The sequence shown here is derived from an EMBL/GenBank/DDBJ whole genome shotgun (WGS) entry which is preliminary data.</text>
</comment>